<feature type="transmembrane region" description="Helical" evidence="2">
    <location>
        <begin position="12"/>
        <end position="31"/>
    </location>
</feature>
<dbReference type="Gene3D" id="3.90.550.20">
    <property type="match status" value="1"/>
</dbReference>
<dbReference type="PANTHER" id="PTHR31834">
    <property type="entry name" value="INITIATION-SPECIFIC ALPHA-1,6-MANNOSYLTRANSFERASE"/>
    <property type="match status" value="1"/>
</dbReference>
<evidence type="ECO:0000256" key="1">
    <source>
        <dbReference type="ARBA" id="ARBA00009003"/>
    </source>
</evidence>
<dbReference type="AlphaFoldDB" id="A0A9P4W8Q8"/>
<accession>A0A9P4W8Q8</accession>
<sequence length="312" mass="33903">MYSARRCTLLRGGTSYLTLLLLSTTILLLYLHRTHTLITSLSPSFPPSTTPHPPIPKIIWYKPSTPNGIPTSALEWTETCTTSNPDHEVLYLNEDDASDFVSTAFAQHPDILATWSALRLGAVKHDMLRYMLLYDQGGVWFDVGASCSAGVPISSWLPKEQRDATGLMLAREPDPAGAKPQDPPHRFATWVMMARPGSPHLLAVVQDIVAAVHQTMRFYDVGDVGNLTEGMVGDVGTFSGPGRLTRAVLGSLEAMLNRTVEREEVSSVLMPKLLGDVLIMPRSSFSKGESAAVAEGDELVPPALATLHEIAT</sequence>
<gene>
    <name evidence="3" type="ORF">E8E13_001266</name>
</gene>
<dbReference type="EMBL" id="SWKU01000010">
    <property type="protein sequence ID" value="KAF3002890.1"/>
    <property type="molecule type" value="Genomic_DNA"/>
</dbReference>
<keyword evidence="2" id="KW-0812">Transmembrane</keyword>
<dbReference type="SUPFAM" id="SSF53448">
    <property type="entry name" value="Nucleotide-diphospho-sugar transferases"/>
    <property type="match status" value="1"/>
</dbReference>
<organism evidence="3 4">
    <name type="scientific">Curvularia kusanoi</name>
    <name type="common">Cochliobolus kusanoi</name>
    <dbReference type="NCBI Taxonomy" id="90978"/>
    <lineage>
        <taxon>Eukaryota</taxon>
        <taxon>Fungi</taxon>
        <taxon>Dikarya</taxon>
        <taxon>Ascomycota</taxon>
        <taxon>Pezizomycotina</taxon>
        <taxon>Dothideomycetes</taxon>
        <taxon>Pleosporomycetidae</taxon>
        <taxon>Pleosporales</taxon>
        <taxon>Pleosporineae</taxon>
        <taxon>Pleosporaceae</taxon>
        <taxon>Curvularia</taxon>
    </lineage>
</organism>
<dbReference type="GO" id="GO:0000009">
    <property type="term" value="F:alpha-1,6-mannosyltransferase activity"/>
    <property type="evidence" value="ECO:0007669"/>
    <property type="project" value="InterPro"/>
</dbReference>
<evidence type="ECO:0000313" key="4">
    <source>
        <dbReference type="Proteomes" id="UP000801428"/>
    </source>
</evidence>
<dbReference type="Pfam" id="PF04488">
    <property type="entry name" value="Gly_transf_sug"/>
    <property type="match status" value="1"/>
</dbReference>
<dbReference type="InterPro" id="IPR029044">
    <property type="entry name" value="Nucleotide-diphossugar_trans"/>
</dbReference>
<dbReference type="InterPro" id="IPR039367">
    <property type="entry name" value="Och1-like"/>
</dbReference>
<dbReference type="GO" id="GO:0006487">
    <property type="term" value="P:protein N-linked glycosylation"/>
    <property type="evidence" value="ECO:0007669"/>
    <property type="project" value="TreeGrafter"/>
</dbReference>
<protein>
    <submittedName>
        <fullName evidence="3">Uncharacterized protein</fullName>
    </submittedName>
</protein>
<proteinExistence type="inferred from homology"/>
<dbReference type="PANTHER" id="PTHR31834:SF1">
    <property type="entry name" value="INITIATION-SPECIFIC ALPHA-1,6-MANNOSYLTRANSFERASE"/>
    <property type="match status" value="1"/>
</dbReference>
<dbReference type="InterPro" id="IPR007577">
    <property type="entry name" value="GlycoTrfase_DXD_sugar-bd_CS"/>
</dbReference>
<comment type="caution">
    <text evidence="3">The sequence shown here is derived from an EMBL/GenBank/DDBJ whole genome shotgun (WGS) entry which is preliminary data.</text>
</comment>
<dbReference type="Proteomes" id="UP000801428">
    <property type="component" value="Unassembled WGS sequence"/>
</dbReference>
<dbReference type="GO" id="GO:0000136">
    <property type="term" value="C:mannan polymerase complex"/>
    <property type="evidence" value="ECO:0007669"/>
    <property type="project" value="TreeGrafter"/>
</dbReference>
<comment type="similarity">
    <text evidence="1">Belongs to the glycosyltransferase 32 family.</text>
</comment>
<keyword evidence="4" id="KW-1185">Reference proteome</keyword>
<name>A0A9P4W8Q8_CURKU</name>
<keyword evidence="2" id="KW-0472">Membrane</keyword>
<evidence type="ECO:0000256" key="2">
    <source>
        <dbReference type="SAM" id="Phobius"/>
    </source>
</evidence>
<dbReference type="OrthoDB" id="409543at2759"/>
<keyword evidence="2" id="KW-1133">Transmembrane helix</keyword>
<reference evidence="3" key="1">
    <citation type="submission" date="2019-04" db="EMBL/GenBank/DDBJ databases">
        <title>Sequencing of skin fungus with MAO and IRED activity.</title>
        <authorList>
            <person name="Marsaioli A.J."/>
            <person name="Bonatto J.M.C."/>
            <person name="Reis Junior O."/>
        </authorList>
    </citation>
    <scope>NUCLEOTIDE SEQUENCE</scope>
    <source>
        <strain evidence="3">30M1</strain>
    </source>
</reference>
<evidence type="ECO:0000313" key="3">
    <source>
        <dbReference type="EMBL" id="KAF3002890.1"/>
    </source>
</evidence>